<protein>
    <submittedName>
        <fullName evidence="7">Uncharacterized protein</fullName>
    </submittedName>
</protein>
<dbReference type="GO" id="GO:0046983">
    <property type="term" value="F:protein dimerization activity"/>
    <property type="evidence" value="ECO:0007669"/>
    <property type="project" value="InterPro"/>
</dbReference>
<dbReference type="InterPro" id="IPR031066">
    <property type="entry name" value="bHLH_ALC-like_plant"/>
</dbReference>
<sequence length="168" mass="18474">MQSDKASMLDEAIEYLKSLQLQLQMMWMSSGMQPMMYPAVQHYMSRMGIGMGPTMPSMHNAMQLPRVPLLEQPMSGATTPNQVNVCPTPVLTPLRYQNQLQNSTLAEQYARYLGFQQMQAASQPVNMFNFGGAQAFPSNHTIPLPGAGNAPPIAGATMHDSLRGKLTN</sequence>
<accession>A0A7N0T2Q0</accession>
<feature type="compositionally biased region" description="Low complexity" evidence="6">
    <location>
        <begin position="146"/>
        <end position="156"/>
    </location>
</feature>
<dbReference type="SUPFAM" id="SSF47459">
    <property type="entry name" value="HLH, helix-loop-helix DNA-binding domain"/>
    <property type="match status" value="1"/>
</dbReference>
<dbReference type="AlphaFoldDB" id="A0A7N0T2Q0"/>
<keyword evidence="8" id="KW-1185">Reference proteome</keyword>
<organism evidence="7 8">
    <name type="scientific">Kalanchoe fedtschenkoi</name>
    <name type="common">Lavender scallops</name>
    <name type="synonym">South American air plant</name>
    <dbReference type="NCBI Taxonomy" id="63787"/>
    <lineage>
        <taxon>Eukaryota</taxon>
        <taxon>Viridiplantae</taxon>
        <taxon>Streptophyta</taxon>
        <taxon>Embryophyta</taxon>
        <taxon>Tracheophyta</taxon>
        <taxon>Spermatophyta</taxon>
        <taxon>Magnoliopsida</taxon>
        <taxon>eudicotyledons</taxon>
        <taxon>Gunneridae</taxon>
        <taxon>Pentapetalae</taxon>
        <taxon>Saxifragales</taxon>
        <taxon>Crassulaceae</taxon>
        <taxon>Kalanchoe</taxon>
    </lineage>
</organism>
<comment type="subcellular location">
    <subcellularLocation>
        <location evidence="1">Nucleus</location>
    </subcellularLocation>
</comment>
<feature type="region of interest" description="Disordered" evidence="6">
    <location>
        <begin position="146"/>
        <end position="168"/>
    </location>
</feature>
<dbReference type="Proteomes" id="UP000594263">
    <property type="component" value="Unplaced"/>
</dbReference>
<proteinExistence type="predicted"/>
<reference evidence="7" key="1">
    <citation type="submission" date="2021-01" db="UniProtKB">
        <authorList>
            <consortium name="EnsemblPlants"/>
        </authorList>
    </citation>
    <scope>IDENTIFICATION</scope>
</reference>
<dbReference type="OMA" id="IAGATMH"/>
<dbReference type="GO" id="GO:0005634">
    <property type="term" value="C:nucleus"/>
    <property type="evidence" value="ECO:0007669"/>
    <property type="project" value="UniProtKB-SubCell"/>
</dbReference>
<keyword evidence="3" id="KW-0238">DNA-binding</keyword>
<keyword evidence="2" id="KW-0805">Transcription regulation</keyword>
<evidence type="ECO:0000256" key="6">
    <source>
        <dbReference type="SAM" id="MobiDB-lite"/>
    </source>
</evidence>
<name>A0A7N0T2Q0_KALFE</name>
<dbReference type="GO" id="GO:0003677">
    <property type="term" value="F:DNA binding"/>
    <property type="evidence" value="ECO:0007669"/>
    <property type="project" value="UniProtKB-KW"/>
</dbReference>
<dbReference type="EnsemblPlants" id="Kaladp0019s0109.1.v1.1">
    <property type="protein sequence ID" value="Kaladp0019s0109.1.v1.1"/>
    <property type="gene ID" value="Kaladp0019s0109.v1.1"/>
</dbReference>
<evidence type="ECO:0000256" key="2">
    <source>
        <dbReference type="ARBA" id="ARBA00023015"/>
    </source>
</evidence>
<keyword evidence="5" id="KW-0539">Nucleus</keyword>
<evidence type="ECO:0000313" key="8">
    <source>
        <dbReference type="Proteomes" id="UP000594263"/>
    </source>
</evidence>
<dbReference type="PANTHER" id="PTHR45855">
    <property type="entry name" value="TRANSCRIPTION FACTOR PIF1-RELATED"/>
    <property type="match status" value="1"/>
</dbReference>
<evidence type="ECO:0000256" key="5">
    <source>
        <dbReference type="ARBA" id="ARBA00023242"/>
    </source>
</evidence>
<dbReference type="Gramene" id="Kaladp0019s0109.1.v1.1">
    <property type="protein sequence ID" value="Kaladp0019s0109.1.v1.1"/>
    <property type="gene ID" value="Kaladp0019s0109.v1.1"/>
</dbReference>
<dbReference type="PANTHER" id="PTHR45855:SF36">
    <property type="entry name" value="TRANSCRIPTION FACTOR PIF4"/>
    <property type="match status" value="1"/>
</dbReference>
<evidence type="ECO:0000313" key="7">
    <source>
        <dbReference type="EnsemblPlants" id="Kaladp0019s0109.1.v1.1"/>
    </source>
</evidence>
<evidence type="ECO:0000256" key="1">
    <source>
        <dbReference type="ARBA" id="ARBA00004123"/>
    </source>
</evidence>
<evidence type="ECO:0000256" key="3">
    <source>
        <dbReference type="ARBA" id="ARBA00023125"/>
    </source>
</evidence>
<dbReference type="InterPro" id="IPR036638">
    <property type="entry name" value="HLH_DNA-bd_sf"/>
</dbReference>
<evidence type="ECO:0000256" key="4">
    <source>
        <dbReference type="ARBA" id="ARBA00023163"/>
    </source>
</evidence>
<keyword evidence="4" id="KW-0804">Transcription</keyword>